<reference evidence="3" key="1">
    <citation type="submission" date="2011-05" db="EMBL/GenBank/DDBJ databases">
        <title>The genome sequence of Vittaforma corneae strain ATCC 50505.</title>
        <authorList>
            <consortium name="The Broad Institute Genome Sequencing Platform"/>
            <person name="Cuomo C."/>
            <person name="Didier E."/>
            <person name="Bowers L."/>
            <person name="Young S.K."/>
            <person name="Zeng Q."/>
            <person name="Gargeya S."/>
            <person name="Fitzgerald M."/>
            <person name="Haas B."/>
            <person name="Abouelleil A."/>
            <person name="Alvarado L."/>
            <person name="Arachchi H.M."/>
            <person name="Berlin A."/>
            <person name="Chapman S.B."/>
            <person name="Gearin G."/>
            <person name="Goldberg J."/>
            <person name="Griggs A."/>
            <person name="Gujja S."/>
            <person name="Hansen M."/>
            <person name="Heiman D."/>
            <person name="Howarth C."/>
            <person name="Larimer J."/>
            <person name="Lui A."/>
            <person name="MacDonald P.J.P."/>
            <person name="McCowen C."/>
            <person name="Montmayeur A."/>
            <person name="Murphy C."/>
            <person name="Neiman D."/>
            <person name="Pearson M."/>
            <person name="Priest M."/>
            <person name="Roberts A."/>
            <person name="Saif S."/>
            <person name="Shea T."/>
            <person name="Sisk P."/>
            <person name="Stolte C."/>
            <person name="Sykes S."/>
            <person name="Wortman J."/>
            <person name="Nusbaum C."/>
            <person name="Birren B."/>
        </authorList>
    </citation>
    <scope>NUCLEOTIDE SEQUENCE [LARGE SCALE GENOMIC DNA]</scope>
    <source>
        <strain evidence="3">ATCC 50505</strain>
    </source>
</reference>
<keyword evidence="3" id="KW-1185">Reference proteome</keyword>
<dbReference type="RefSeq" id="XP_007605221.1">
    <property type="nucleotide sequence ID" value="XM_007605159.1"/>
</dbReference>
<evidence type="ECO:0000313" key="3">
    <source>
        <dbReference type="Proteomes" id="UP000011082"/>
    </source>
</evidence>
<evidence type="ECO:0000313" key="2">
    <source>
        <dbReference type="EMBL" id="ELA41177.1"/>
    </source>
</evidence>
<sequence length="135" mass="14353">MSSAVPPKSSGKAPVKSIAPTSSQSKKGKKRKSSSAATGLQFRSAIKKCLRETSPDGSIKITEKTLCVLCGIANSLIEDTILTATELAKKVDKETIGVEDIIASYELMLTGELRNLCVREIKTTIAKSQTKAPAK</sequence>
<dbReference type="GO" id="GO:0046982">
    <property type="term" value="F:protein heterodimerization activity"/>
    <property type="evidence" value="ECO:0007669"/>
    <property type="project" value="InterPro"/>
</dbReference>
<organism evidence="2 3">
    <name type="scientific">Vittaforma corneae (strain ATCC 50505)</name>
    <name type="common">Microsporidian parasite</name>
    <name type="synonym">Nosema corneum</name>
    <dbReference type="NCBI Taxonomy" id="993615"/>
    <lineage>
        <taxon>Eukaryota</taxon>
        <taxon>Fungi</taxon>
        <taxon>Fungi incertae sedis</taxon>
        <taxon>Microsporidia</taxon>
        <taxon>Nosematidae</taxon>
        <taxon>Vittaforma</taxon>
    </lineage>
</organism>
<dbReference type="InterPro" id="IPR009072">
    <property type="entry name" value="Histone-fold"/>
</dbReference>
<protein>
    <recommendedName>
        <fullName evidence="4">Transcription factor CBF/NF-Y/archaeal histone domain-containing protein</fullName>
    </recommendedName>
</protein>
<evidence type="ECO:0000256" key="1">
    <source>
        <dbReference type="SAM" id="MobiDB-lite"/>
    </source>
</evidence>
<dbReference type="VEuPathDB" id="MicrosporidiaDB:VICG_01776"/>
<feature type="region of interest" description="Disordered" evidence="1">
    <location>
        <begin position="1"/>
        <end position="39"/>
    </location>
</feature>
<dbReference type="STRING" id="993615.L2GLM5"/>
<dbReference type="Gene3D" id="1.10.20.10">
    <property type="entry name" value="Histone, subunit A"/>
    <property type="match status" value="1"/>
</dbReference>
<dbReference type="InParanoid" id="L2GLM5"/>
<dbReference type="OMA" id="LCVREIK"/>
<dbReference type="SUPFAM" id="SSF47113">
    <property type="entry name" value="Histone-fold"/>
    <property type="match status" value="1"/>
</dbReference>
<dbReference type="OrthoDB" id="2191729at2759"/>
<dbReference type="HOGENOM" id="CLU_157385_0_0_1"/>
<name>L2GLM5_VITCO</name>
<proteinExistence type="predicted"/>
<accession>L2GLM5</accession>
<dbReference type="GeneID" id="19882486"/>
<dbReference type="Proteomes" id="UP000011082">
    <property type="component" value="Unassembled WGS sequence"/>
</dbReference>
<dbReference type="AlphaFoldDB" id="L2GLM5"/>
<dbReference type="EMBL" id="JH370148">
    <property type="protein sequence ID" value="ELA41177.1"/>
    <property type="molecule type" value="Genomic_DNA"/>
</dbReference>
<evidence type="ECO:0008006" key="4">
    <source>
        <dbReference type="Google" id="ProtNLM"/>
    </source>
</evidence>
<gene>
    <name evidence="2" type="ORF">VICG_01776</name>
</gene>